<dbReference type="RefSeq" id="WP_009849319.1">
    <property type="nucleotide sequence ID" value="NZ_DS022294.1"/>
</dbReference>
<dbReference type="FunFam" id="3.30.420.10:FF:000003">
    <property type="entry name" value="Oligoribonuclease"/>
    <property type="match status" value="1"/>
</dbReference>
<dbReference type="GO" id="GO:0000175">
    <property type="term" value="F:3'-5'-RNA exonuclease activity"/>
    <property type="evidence" value="ECO:0007669"/>
    <property type="project" value="InterPro"/>
</dbReference>
<evidence type="ECO:0000256" key="1">
    <source>
        <dbReference type="ARBA" id="ARBA00009921"/>
    </source>
</evidence>
<keyword evidence="4 6" id="KW-0269">Exonuclease</keyword>
<dbReference type="OrthoDB" id="9801329at2"/>
<evidence type="ECO:0000256" key="6">
    <source>
        <dbReference type="HAMAP-Rule" id="MF_00045"/>
    </source>
</evidence>
<dbReference type="SMART" id="SM00479">
    <property type="entry name" value="EXOIII"/>
    <property type="match status" value="1"/>
</dbReference>
<feature type="active site" evidence="6">
    <location>
        <position position="129"/>
    </location>
</feature>
<dbReference type="eggNOG" id="COG1949">
    <property type="taxonomic scope" value="Bacteria"/>
</dbReference>
<comment type="caution">
    <text evidence="8">The sequence shown here is derived from an EMBL/GenBank/DDBJ whole genome shotgun (WGS) entry which is preliminary data.</text>
</comment>
<evidence type="ECO:0000313" key="8">
    <source>
        <dbReference type="EMBL" id="EAU54818.1"/>
    </source>
</evidence>
<dbReference type="Pfam" id="PF00929">
    <property type="entry name" value="RNase_T"/>
    <property type="match status" value="1"/>
</dbReference>
<dbReference type="Proteomes" id="UP000005297">
    <property type="component" value="Unassembled WGS sequence"/>
</dbReference>
<organism evidence="8 9">
    <name type="scientific">Mariprofundus ferrooxydans PV-1</name>
    <dbReference type="NCBI Taxonomy" id="314345"/>
    <lineage>
        <taxon>Bacteria</taxon>
        <taxon>Pseudomonadati</taxon>
        <taxon>Pseudomonadota</taxon>
        <taxon>Candidatius Mariprofundia</taxon>
        <taxon>Mariprofundales</taxon>
        <taxon>Mariprofundaceae</taxon>
        <taxon>Mariprofundus</taxon>
    </lineage>
</organism>
<comment type="function">
    <text evidence="6">3'-to-5' exoribonuclease specific for small oligoribonucleotides.</text>
</comment>
<protein>
    <recommendedName>
        <fullName evidence="5 6">Oligoribonuclease</fullName>
        <ecNumber evidence="6">3.1.-.-</ecNumber>
    </recommendedName>
</protein>
<dbReference type="GO" id="GO:0006259">
    <property type="term" value="P:DNA metabolic process"/>
    <property type="evidence" value="ECO:0007669"/>
    <property type="project" value="UniProtKB-ARBA"/>
</dbReference>
<feature type="domain" description="Exonuclease" evidence="7">
    <location>
        <begin position="7"/>
        <end position="179"/>
    </location>
</feature>
<reference evidence="8 9" key="1">
    <citation type="submission" date="2006-09" db="EMBL/GenBank/DDBJ databases">
        <authorList>
            <person name="Emerson D."/>
            <person name="Ferriera S."/>
            <person name="Johnson J."/>
            <person name="Kravitz S."/>
            <person name="Halpern A."/>
            <person name="Remington K."/>
            <person name="Beeson K."/>
            <person name="Tran B."/>
            <person name="Rogers Y.-H."/>
            <person name="Friedman R."/>
            <person name="Venter J.C."/>
        </authorList>
    </citation>
    <scope>NUCLEOTIDE SEQUENCE [LARGE SCALE GENOMIC DNA]</scope>
    <source>
        <strain evidence="8 9">PV-1</strain>
    </source>
</reference>
<gene>
    <name evidence="6" type="primary">orn</name>
    <name evidence="8" type="ORF">SPV1_08993</name>
</gene>
<proteinExistence type="inferred from homology"/>
<dbReference type="InterPro" id="IPR022894">
    <property type="entry name" value="Oligoribonuclease"/>
</dbReference>
<dbReference type="CDD" id="cd06135">
    <property type="entry name" value="Orn"/>
    <property type="match status" value="1"/>
</dbReference>
<dbReference type="AlphaFoldDB" id="Q0F066"/>
<dbReference type="GO" id="GO:0003676">
    <property type="term" value="F:nucleic acid binding"/>
    <property type="evidence" value="ECO:0007669"/>
    <property type="project" value="InterPro"/>
</dbReference>
<sequence>MIASPNNLVWMDLEMTGLEPDHDTIIEIATIITDGELNILAEGPNIVIHQPDEALDAMDEWNTTHHGESGLTARVRASRTSMAVAEQKTLDFIRKYVPEGSSPLCGNSIHQDRRFLVRYMPKLESYVHYRNIDVSTIKELAKRWYPDDKAPIKQAEHQALSDIRESINELIWYRQHIFRQRRA</sequence>
<keyword evidence="6" id="KW-0963">Cytoplasm</keyword>
<name>Q0F066_9PROT</name>
<dbReference type="NCBIfam" id="NF003765">
    <property type="entry name" value="PRK05359.1"/>
    <property type="match status" value="1"/>
</dbReference>
<evidence type="ECO:0000313" key="9">
    <source>
        <dbReference type="Proteomes" id="UP000005297"/>
    </source>
</evidence>
<dbReference type="PANTHER" id="PTHR11046:SF0">
    <property type="entry name" value="OLIGORIBONUCLEASE, MITOCHONDRIAL"/>
    <property type="match status" value="1"/>
</dbReference>
<dbReference type="EC" id="3.1.-.-" evidence="6"/>
<dbReference type="GO" id="GO:0005737">
    <property type="term" value="C:cytoplasm"/>
    <property type="evidence" value="ECO:0007669"/>
    <property type="project" value="UniProtKB-SubCell"/>
</dbReference>
<dbReference type="STRING" id="314344.AL013_12695"/>
<dbReference type="HOGENOM" id="CLU_064761_2_0_0"/>
<keyword evidence="2 6" id="KW-0540">Nuclease</keyword>
<dbReference type="Gene3D" id="3.30.420.10">
    <property type="entry name" value="Ribonuclease H-like superfamily/Ribonuclease H"/>
    <property type="match status" value="1"/>
</dbReference>
<evidence type="ECO:0000256" key="3">
    <source>
        <dbReference type="ARBA" id="ARBA00022801"/>
    </source>
</evidence>
<dbReference type="EMBL" id="AATS01000005">
    <property type="protein sequence ID" value="EAU54818.1"/>
    <property type="molecule type" value="Genomic_DNA"/>
</dbReference>
<evidence type="ECO:0000256" key="5">
    <source>
        <dbReference type="ARBA" id="ARBA00070964"/>
    </source>
</evidence>
<keyword evidence="3 6" id="KW-0378">Hydrolase</keyword>
<dbReference type="HAMAP" id="MF_00045">
    <property type="entry name" value="Oligoribonuclease"/>
    <property type="match status" value="1"/>
</dbReference>
<evidence type="ECO:0000256" key="2">
    <source>
        <dbReference type="ARBA" id="ARBA00022722"/>
    </source>
</evidence>
<dbReference type="PANTHER" id="PTHR11046">
    <property type="entry name" value="OLIGORIBONUCLEASE, MITOCHONDRIAL"/>
    <property type="match status" value="1"/>
</dbReference>
<dbReference type="SUPFAM" id="SSF53098">
    <property type="entry name" value="Ribonuclease H-like"/>
    <property type="match status" value="1"/>
</dbReference>
<dbReference type="InterPro" id="IPR013520">
    <property type="entry name" value="Ribonucl_H"/>
</dbReference>
<comment type="subcellular location">
    <subcellularLocation>
        <location evidence="6">Cytoplasm</location>
    </subcellularLocation>
</comment>
<keyword evidence="9" id="KW-1185">Reference proteome</keyword>
<dbReference type="FunCoup" id="Q0F066">
    <property type="interactions" value="358"/>
</dbReference>
<evidence type="ECO:0000256" key="4">
    <source>
        <dbReference type="ARBA" id="ARBA00022839"/>
    </source>
</evidence>
<evidence type="ECO:0000259" key="7">
    <source>
        <dbReference type="SMART" id="SM00479"/>
    </source>
</evidence>
<dbReference type="InterPro" id="IPR012337">
    <property type="entry name" value="RNaseH-like_sf"/>
</dbReference>
<dbReference type="InParanoid" id="Q0F066"/>
<comment type="similarity">
    <text evidence="1 6">Belongs to the oligoribonuclease family.</text>
</comment>
<accession>Q0F066</accession>
<dbReference type="InterPro" id="IPR036397">
    <property type="entry name" value="RNaseH_sf"/>
</dbReference>